<accession>A0ABD3J3I8</accession>
<dbReference type="Pfam" id="PF01255">
    <property type="entry name" value="Prenyltransf"/>
    <property type="match status" value="1"/>
</dbReference>
<name>A0ABD3J3I8_EUCGL</name>
<evidence type="ECO:0000256" key="2">
    <source>
        <dbReference type="ARBA" id="ARBA00022679"/>
    </source>
</evidence>
<dbReference type="EMBL" id="JBJKBG010000010">
    <property type="protein sequence ID" value="KAL3720636.1"/>
    <property type="molecule type" value="Genomic_DNA"/>
</dbReference>
<dbReference type="InterPro" id="IPR001441">
    <property type="entry name" value="UPP_synth-like"/>
</dbReference>
<gene>
    <name evidence="3" type="ORF">ACJRO7_005455</name>
</gene>
<dbReference type="SUPFAM" id="SSF64005">
    <property type="entry name" value="Undecaprenyl diphosphate synthase"/>
    <property type="match status" value="1"/>
</dbReference>
<sequence>MNNDIFKHVEQGSRQEKSDDIAKMHKCPIIKLVDIEKDMYMAVVPDLDIVIKSSSETWLSNFPLWQTAYYPLYTPDALWPDMGLWHLVWAVLGFQRS</sequence>
<protein>
    <submittedName>
        <fullName evidence="3">Uncharacterized protein</fullName>
    </submittedName>
</protein>
<comment type="caution">
    <text evidence="3">The sequence shown here is derived from an EMBL/GenBank/DDBJ whole genome shotgun (WGS) entry which is preliminary data.</text>
</comment>
<organism evidence="3 4">
    <name type="scientific">Eucalyptus globulus</name>
    <name type="common">Tasmanian blue gum</name>
    <dbReference type="NCBI Taxonomy" id="34317"/>
    <lineage>
        <taxon>Eukaryota</taxon>
        <taxon>Viridiplantae</taxon>
        <taxon>Streptophyta</taxon>
        <taxon>Embryophyta</taxon>
        <taxon>Tracheophyta</taxon>
        <taxon>Spermatophyta</taxon>
        <taxon>Magnoliopsida</taxon>
        <taxon>eudicotyledons</taxon>
        <taxon>Gunneridae</taxon>
        <taxon>Pentapetalae</taxon>
        <taxon>rosids</taxon>
        <taxon>malvids</taxon>
        <taxon>Myrtales</taxon>
        <taxon>Myrtaceae</taxon>
        <taxon>Myrtoideae</taxon>
        <taxon>Eucalypteae</taxon>
        <taxon>Eucalyptus</taxon>
    </lineage>
</organism>
<proteinExistence type="inferred from homology"/>
<evidence type="ECO:0000313" key="4">
    <source>
        <dbReference type="Proteomes" id="UP001634007"/>
    </source>
</evidence>
<dbReference type="AlphaFoldDB" id="A0ABD3J3I8"/>
<dbReference type="Proteomes" id="UP001634007">
    <property type="component" value="Unassembled WGS sequence"/>
</dbReference>
<evidence type="ECO:0000313" key="3">
    <source>
        <dbReference type="EMBL" id="KAL3720636.1"/>
    </source>
</evidence>
<dbReference type="GO" id="GO:0016740">
    <property type="term" value="F:transferase activity"/>
    <property type="evidence" value="ECO:0007669"/>
    <property type="project" value="UniProtKB-KW"/>
</dbReference>
<keyword evidence="2" id="KW-0808">Transferase</keyword>
<dbReference type="PANTHER" id="PTHR10291:SF43">
    <property type="entry name" value="DEHYDRODOLICHYL DIPHOSPHATE SYNTHASE COMPLEX SUBUNIT DHDDS"/>
    <property type="match status" value="1"/>
</dbReference>
<reference evidence="3 4" key="1">
    <citation type="submission" date="2024-11" db="EMBL/GenBank/DDBJ databases">
        <title>Chromosome-level genome assembly of Eucalyptus globulus Labill. provides insights into its genome evolution.</title>
        <authorList>
            <person name="Li X."/>
        </authorList>
    </citation>
    <scope>NUCLEOTIDE SEQUENCE [LARGE SCALE GENOMIC DNA]</scope>
    <source>
        <strain evidence="3">CL2024</strain>
        <tissue evidence="3">Fresh tender leaves</tissue>
    </source>
</reference>
<dbReference type="Gene3D" id="3.40.1180.10">
    <property type="entry name" value="Decaprenyl diphosphate synthase-like"/>
    <property type="match status" value="1"/>
</dbReference>
<dbReference type="PANTHER" id="PTHR10291">
    <property type="entry name" value="DEHYDRODOLICHYL DIPHOSPHATE SYNTHASE FAMILY MEMBER"/>
    <property type="match status" value="1"/>
</dbReference>
<evidence type="ECO:0000256" key="1">
    <source>
        <dbReference type="ARBA" id="ARBA00005432"/>
    </source>
</evidence>
<dbReference type="InterPro" id="IPR036424">
    <property type="entry name" value="UPP_synth-like_sf"/>
</dbReference>
<comment type="similarity">
    <text evidence="1">Belongs to the UPP synthase family.</text>
</comment>
<keyword evidence="4" id="KW-1185">Reference proteome</keyword>